<reference evidence="5 6" key="1">
    <citation type="submission" date="2013-03" db="EMBL/GenBank/DDBJ databases">
        <title>The Genome Sequence of Phialophora europaea CBS 101466.</title>
        <authorList>
            <consortium name="The Broad Institute Genomics Platform"/>
            <person name="Cuomo C."/>
            <person name="de Hoog S."/>
            <person name="Gorbushina A."/>
            <person name="Walker B."/>
            <person name="Young S.K."/>
            <person name="Zeng Q."/>
            <person name="Gargeya S."/>
            <person name="Fitzgerald M."/>
            <person name="Haas B."/>
            <person name="Abouelleil A."/>
            <person name="Allen A.W."/>
            <person name="Alvarado L."/>
            <person name="Arachchi H.M."/>
            <person name="Berlin A.M."/>
            <person name="Chapman S.B."/>
            <person name="Gainer-Dewar J."/>
            <person name="Goldberg J."/>
            <person name="Griggs A."/>
            <person name="Gujja S."/>
            <person name="Hansen M."/>
            <person name="Howarth C."/>
            <person name="Imamovic A."/>
            <person name="Ireland A."/>
            <person name="Larimer J."/>
            <person name="McCowan C."/>
            <person name="Murphy C."/>
            <person name="Pearson M."/>
            <person name="Poon T.W."/>
            <person name="Priest M."/>
            <person name="Roberts A."/>
            <person name="Saif S."/>
            <person name="Shea T."/>
            <person name="Sisk P."/>
            <person name="Sykes S."/>
            <person name="Wortman J."/>
            <person name="Nusbaum C."/>
            <person name="Birren B."/>
        </authorList>
    </citation>
    <scope>NUCLEOTIDE SEQUENCE [LARGE SCALE GENOMIC DNA]</scope>
    <source>
        <strain evidence="5 6">CBS 101466</strain>
    </source>
</reference>
<dbReference type="InParanoid" id="W2S4I3"/>
<dbReference type="GO" id="GO:0008477">
    <property type="term" value="F:purine nucleosidase activity"/>
    <property type="evidence" value="ECO:0007669"/>
    <property type="project" value="TreeGrafter"/>
</dbReference>
<evidence type="ECO:0000256" key="1">
    <source>
        <dbReference type="ARBA" id="ARBA00009176"/>
    </source>
</evidence>
<dbReference type="PANTHER" id="PTHR12304">
    <property type="entry name" value="INOSINE-URIDINE PREFERRING NUCLEOSIDE HYDROLASE"/>
    <property type="match status" value="1"/>
</dbReference>
<dbReference type="GO" id="GO:0005829">
    <property type="term" value="C:cytosol"/>
    <property type="evidence" value="ECO:0007669"/>
    <property type="project" value="TreeGrafter"/>
</dbReference>
<dbReference type="STRING" id="1220924.W2S4I3"/>
<keyword evidence="2" id="KW-0378">Hydrolase</keyword>
<feature type="domain" description="Inosine/uridine-preferring nucleoside hydrolase" evidence="4">
    <location>
        <begin position="7"/>
        <end position="386"/>
    </location>
</feature>
<dbReference type="GO" id="GO:0006152">
    <property type="term" value="P:purine nucleoside catabolic process"/>
    <property type="evidence" value="ECO:0007669"/>
    <property type="project" value="TreeGrafter"/>
</dbReference>
<gene>
    <name evidence="5" type="ORF">HMPREF1541_02017</name>
</gene>
<dbReference type="OrthoDB" id="5783963at2759"/>
<keyword evidence="6" id="KW-1185">Reference proteome</keyword>
<dbReference type="EMBL" id="KB822718">
    <property type="protein sequence ID" value="ETN42859.1"/>
    <property type="molecule type" value="Genomic_DNA"/>
</dbReference>
<evidence type="ECO:0000313" key="5">
    <source>
        <dbReference type="EMBL" id="ETN42859.1"/>
    </source>
</evidence>
<dbReference type="GeneID" id="19969356"/>
<dbReference type="SUPFAM" id="SSF53590">
    <property type="entry name" value="Nucleoside hydrolase"/>
    <property type="match status" value="1"/>
</dbReference>
<dbReference type="InterPro" id="IPR023186">
    <property type="entry name" value="IUNH"/>
</dbReference>
<evidence type="ECO:0000256" key="2">
    <source>
        <dbReference type="ARBA" id="ARBA00022801"/>
    </source>
</evidence>
<dbReference type="VEuPathDB" id="FungiDB:HMPREF1541_02017"/>
<dbReference type="PANTHER" id="PTHR12304:SF56">
    <property type="entry name" value="HYDROLASE, PUTATIVE (AFU_ORTHOLOGUE AFUA_1G11790)-RELATED"/>
    <property type="match status" value="1"/>
</dbReference>
<evidence type="ECO:0000259" key="4">
    <source>
        <dbReference type="Pfam" id="PF01156"/>
    </source>
</evidence>
<dbReference type="eggNOG" id="KOG2938">
    <property type="taxonomic scope" value="Eukaryota"/>
</dbReference>
<dbReference type="HOGENOM" id="CLU_036838_9_0_1"/>
<comment type="similarity">
    <text evidence="1">Belongs to the IUNH family.</text>
</comment>
<dbReference type="Proteomes" id="UP000030752">
    <property type="component" value="Unassembled WGS sequence"/>
</dbReference>
<protein>
    <recommendedName>
        <fullName evidence="4">Inosine/uridine-preferring nucleoside hydrolase domain-containing protein</fullName>
    </recommendedName>
</protein>
<sequence length="432" mass="47421">MAPKNRIIIDTDPGIDDILALLLALSSPAEELEVLLISLVRGNVDVHACLRNVVALFHTLEAECAFRKSHSLPLKLDGITAYKPLIAIGADEPLQDPRDSDFFHGRDGLGGIHTSHPHLSPRGEWQELFREEQSVGELDASVEGAALRGDEGAEARDHAHSFVPSLRPAHEEILRLLRENEAGTITLIAIGPMTNFAIAAAEDPETFLRAKEVVIMGGTVAMHGNVTPVAEFNVYADPAAAARVFALSGPTPGSVLGEALQGVGGLKPYPESLSAQATVVMLGLDITERHLLKRGMWEERVKKWRDMGSPLAVWMGAFMGEMLAKMERLGEGAAVQLHDPMCVWYVLTREVEGWRPSHERGWEDVRVECAAQWTRGMTVGDVRPRRRRNSDGERTYDHGNWLGARSGNRIVRIVDSPGDDLPAQRIMDQLFG</sequence>
<name>W2S4I3_CYPE1</name>
<evidence type="ECO:0000313" key="6">
    <source>
        <dbReference type="Proteomes" id="UP000030752"/>
    </source>
</evidence>
<keyword evidence="3" id="KW-0326">Glycosidase</keyword>
<dbReference type="InterPro" id="IPR036452">
    <property type="entry name" value="Ribo_hydro-like"/>
</dbReference>
<dbReference type="RefSeq" id="XP_008714595.1">
    <property type="nucleotide sequence ID" value="XM_008716373.1"/>
</dbReference>
<proteinExistence type="inferred from homology"/>
<dbReference type="Gene3D" id="3.90.245.10">
    <property type="entry name" value="Ribonucleoside hydrolase-like"/>
    <property type="match status" value="1"/>
</dbReference>
<organism evidence="5 6">
    <name type="scientific">Cyphellophora europaea (strain CBS 101466)</name>
    <name type="common">Phialophora europaea</name>
    <dbReference type="NCBI Taxonomy" id="1220924"/>
    <lineage>
        <taxon>Eukaryota</taxon>
        <taxon>Fungi</taxon>
        <taxon>Dikarya</taxon>
        <taxon>Ascomycota</taxon>
        <taxon>Pezizomycotina</taxon>
        <taxon>Eurotiomycetes</taxon>
        <taxon>Chaetothyriomycetidae</taxon>
        <taxon>Chaetothyriales</taxon>
        <taxon>Cyphellophoraceae</taxon>
        <taxon>Cyphellophora</taxon>
    </lineage>
</organism>
<dbReference type="Pfam" id="PF01156">
    <property type="entry name" value="IU_nuc_hydro"/>
    <property type="match status" value="1"/>
</dbReference>
<dbReference type="InterPro" id="IPR001910">
    <property type="entry name" value="Inosine/uridine_hydrolase_dom"/>
</dbReference>
<accession>W2S4I3</accession>
<evidence type="ECO:0000256" key="3">
    <source>
        <dbReference type="ARBA" id="ARBA00023295"/>
    </source>
</evidence>
<dbReference type="AlphaFoldDB" id="W2S4I3"/>